<accession>A0AAV9ZT42</accession>
<name>A0AAV9ZT42_9AGAR</name>
<feature type="compositionally biased region" description="Basic and acidic residues" evidence="1">
    <location>
        <begin position="340"/>
        <end position="357"/>
    </location>
</feature>
<dbReference type="EMBL" id="JAWWNJ010000115">
    <property type="protein sequence ID" value="KAK6991912.1"/>
    <property type="molecule type" value="Genomic_DNA"/>
</dbReference>
<feature type="compositionally biased region" description="Acidic residues" evidence="1">
    <location>
        <begin position="197"/>
        <end position="206"/>
    </location>
</feature>
<dbReference type="Proteomes" id="UP001362999">
    <property type="component" value="Unassembled WGS sequence"/>
</dbReference>
<protein>
    <submittedName>
        <fullName evidence="2">Uncharacterized protein</fullName>
    </submittedName>
</protein>
<feature type="compositionally biased region" description="Polar residues" evidence="1">
    <location>
        <begin position="68"/>
        <end position="91"/>
    </location>
</feature>
<organism evidence="2 3">
    <name type="scientific">Favolaschia claudopus</name>
    <dbReference type="NCBI Taxonomy" id="2862362"/>
    <lineage>
        <taxon>Eukaryota</taxon>
        <taxon>Fungi</taxon>
        <taxon>Dikarya</taxon>
        <taxon>Basidiomycota</taxon>
        <taxon>Agaricomycotina</taxon>
        <taxon>Agaricomycetes</taxon>
        <taxon>Agaricomycetidae</taxon>
        <taxon>Agaricales</taxon>
        <taxon>Marasmiineae</taxon>
        <taxon>Mycenaceae</taxon>
        <taxon>Favolaschia</taxon>
    </lineage>
</organism>
<reference evidence="2 3" key="1">
    <citation type="journal article" date="2024" name="J Genomics">
        <title>Draft genome sequencing and assembly of Favolaschia claudopus CIRM-BRFM 2984 isolated from oak limbs.</title>
        <authorList>
            <person name="Navarro D."/>
            <person name="Drula E."/>
            <person name="Chaduli D."/>
            <person name="Cazenave R."/>
            <person name="Ahrendt S."/>
            <person name="Wang J."/>
            <person name="Lipzen A."/>
            <person name="Daum C."/>
            <person name="Barry K."/>
            <person name="Grigoriev I.V."/>
            <person name="Favel A."/>
            <person name="Rosso M.N."/>
            <person name="Martin F."/>
        </authorList>
    </citation>
    <scope>NUCLEOTIDE SEQUENCE [LARGE SCALE GENOMIC DNA]</scope>
    <source>
        <strain evidence="2 3">CIRM-BRFM 2984</strain>
    </source>
</reference>
<feature type="region of interest" description="Disordered" evidence="1">
    <location>
        <begin position="132"/>
        <end position="214"/>
    </location>
</feature>
<feature type="region of interest" description="Disordered" evidence="1">
    <location>
        <begin position="340"/>
        <end position="366"/>
    </location>
</feature>
<evidence type="ECO:0000256" key="1">
    <source>
        <dbReference type="SAM" id="MobiDB-lite"/>
    </source>
</evidence>
<evidence type="ECO:0000313" key="3">
    <source>
        <dbReference type="Proteomes" id="UP001362999"/>
    </source>
</evidence>
<feature type="compositionally biased region" description="Low complexity" evidence="1">
    <location>
        <begin position="152"/>
        <end position="166"/>
    </location>
</feature>
<evidence type="ECO:0000313" key="2">
    <source>
        <dbReference type="EMBL" id="KAK6991912.1"/>
    </source>
</evidence>
<dbReference type="AlphaFoldDB" id="A0AAV9ZT42"/>
<keyword evidence="3" id="KW-1185">Reference proteome</keyword>
<feature type="region of interest" description="Disordered" evidence="1">
    <location>
        <begin position="1"/>
        <end position="92"/>
    </location>
</feature>
<sequence>MNRYNFYGEGAPQGDPFNPHGYGPPPPANGNIGRGPPPTPSRHGRSVSFESPVATHRRAGPNARFTDPATTLTPNRVAHSTQRVQSSQNGPGTDHLLYMLIGKIDTVINDARTLQNSVDGLTERVASLEVGGRPVPAGRYRGPQRGRARIGHAPSTHRSTSRRSAALDQSIDPALRPALSSDDESEPATDTATESDFFAESEESADAESHEIGEPLVIDHDMLTESERNAVRRRITKIFGEVCNVSNEWPEFPDYRVNPITNQQYPTPNFDADVTDVHNCAIFQKVALRAQRVLVNKTALPKSMGRFKTMNEPIAWDLDFTIECAKGSFRSIKAKVNKQRTVEGRAKAGQKEKNDRRNQRRVTKSEQISKVSAAVAGEQGMDAQFICDSTIAEYLSDEVSGPDSDVEHPETREDWVFRLATLAELPTDPSSLKTYQILEVLVPGWRDEGYGEFVHALERRYQLKGKGKRGNGKQYHRVCAGRVSTRIPRVAPYNSGINQAWLTKARQDPELAELLEQWGDYPEPAGCSFHLA</sequence>
<comment type="caution">
    <text evidence="2">The sequence shown here is derived from an EMBL/GenBank/DDBJ whole genome shotgun (WGS) entry which is preliminary data.</text>
</comment>
<proteinExistence type="predicted"/>
<gene>
    <name evidence="2" type="ORF">R3P38DRAFT_3091399</name>
</gene>